<dbReference type="GO" id="GO:0005524">
    <property type="term" value="F:ATP binding"/>
    <property type="evidence" value="ECO:0007669"/>
    <property type="project" value="UniProtKB-KW"/>
</dbReference>
<dbReference type="Pfam" id="PF25601">
    <property type="entry name" value="AAA_lid_14"/>
    <property type="match status" value="1"/>
</dbReference>
<dbReference type="PANTHER" id="PTHR32071">
    <property type="entry name" value="TRANSCRIPTIONAL REGULATORY PROTEIN"/>
    <property type="match status" value="1"/>
</dbReference>
<dbReference type="AlphaFoldDB" id="A0A845QL73"/>
<dbReference type="SUPFAM" id="SSF52540">
    <property type="entry name" value="P-loop containing nucleoside triphosphate hydrolases"/>
    <property type="match status" value="1"/>
</dbReference>
<dbReference type="GO" id="GO:0006355">
    <property type="term" value="P:regulation of DNA-templated transcription"/>
    <property type="evidence" value="ECO:0007669"/>
    <property type="project" value="InterPro"/>
</dbReference>
<feature type="domain" description="Sigma-54 factor interaction" evidence="6">
    <location>
        <begin position="145"/>
        <end position="373"/>
    </location>
</feature>
<keyword evidence="3" id="KW-0805">Transcription regulation</keyword>
<sequence>MKKLREYAQEILDVYNYFNGIIIFDRSATAVYYYNNRPDINQLCEKDVIGKTLPQIYPELDLENSTIMRALQTGKPTSNIYQKIKYFKGQEVQEINTTLPIFDGNEIIGAVEASQYIIGENEYRNIYITPINSEIERACFTVDDIISESSDMEAVKNKIRKVSKTDSSILLYGKTGSGKGMAAEAIHAGSARSKHRFVTQNCAAIPSTLMESILFGTIKGSFTGAEDRRGLFETADGGTLFLDEINNMDLNLQAKILKAIEEQKITRVGDYEPRPVNVRVIAAANIDPLQLVRNGILREDLYYRLRVVQIDMPDLKARKEDIMLLTEHFIRENNRRMDRHILGVDDSVKDFFLRYDWPGNVRELANTIEGAFNFAKDTLLHLEDIPWISELETEEEETFPPFAAAACRPLKEILQGYERNLILRSMEEHSTMQNLLAALHISRQNLNHKMKQYGIENKFDSLKKF</sequence>
<dbReference type="SMART" id="SM00382">
    <property type="entry name" value="AAA"/>
    <property type="match status" value="1"/>
</dbReference>
<dbReference type="SUPFAM" id="SSF46689">
    <property type="entry name" value="Homeodomain-like"/>
    <property type="match status" value="1"/>
</dbReference>
<protein>
    <submittedName>
        <fullName evidence="7">AAA family ATPase</fullName>
    </submittedName>
</protein>
<evidence type="ECO:0000313" key="7">
    <source>
        <dbReference type="EMBL" id="NBH61447.1"/>
    </source>
</evidence>
<dbReference type="PROSITE" id="PS00688">
    <property type="entry name" value="SIGMA54_INTERACT_3"/>
    <property type="match status" value="1"/>
</dbReference>
<dbReference type="PROSITE" id="PS50045">
    <property type="entry name" value="SIGMA54_INTERACT_4"/>
    <property type="match status" value="1"/>
</dbReference>
<dbReference type="Gene3D" id="1.10.10.60">
    <property type="entry name" value="Homeodomain-like"/>
    <property type="match status" value="1"/>
</dbReference>
<reference evidence="7 8" key="1">
    <citation type="submission" date="2018-08" db="EMBL/GenBank/DDBJ databases">
        <title>Murine metabolic-syndrome-specific gut microbial biobank.</title>
        <authorList>
            <person name="Liu C."/>
        </authorList>
    </citation>
    <scope>NUCLEOTIDE SEQUENCE [LARGE SCALE GENOMIC DNA]</scope>
    <source>
        <strain evidence="7 8">28</strain>
    </source>
</reference>
<dbReference type="RefSeq" id="WP_160201730.1">
    <property type="nucleotide sequence ID" value="NZ_QXWK01000012.1"/>
</dbReference>
<dbReference type="Gene3D" id="3.30.450.20">
    <property type="entry name" value="PAS domain"/>
    <property type="match status" value="1"/>
</dbReference>
<accession>A0A845QL73</accession>
<proteinExistence type="predicted"/>
<dbReference type="FunFam" id="3.40.50.300:FF:000006">
    <property type="entry name" value="DNA-binding transcriptional regulator NtrC"/>
    <property type="match status" value="1"/>
</dbReference>
<dbReference type="Gene3D" id="3.40.50.300">
    <property type="entry name" value="P-loop containing nucleotide triphosphate hydrolases"/>
    <property type="match status" value="1"/>
</dbReference>
<keyword evidence="8" id="KW-1185">Reference proteome</keyword>
<dbReference type="Pfam" id="PF00158">
    <property type="entry name" value="Sigma54_activat"/>
    <property type="match status" value="1"/>
</dbReference>
<dbReference type="InterPro" id="IPR025943">
    <property type="entry name" value="Sigma_54_int_dom_ATP-bd_2"/>
</dbReference>
<comment type="caution">
    <text evidence="7">The sequence shown here is derived from an EMBL/GenBank/DDBJ whole genome shotgun (WGS) entry which is preliminary data.</text>
</comment>
<dbReference type="InterPro" id="IPR027417">
    <property type="entry name" value="P-loop_NTPase"/>
</dbReference>
<evidence type="ECO:0000256" key="2">
    <source>
        <dbReference type="ARBA" id="ARBA00022840"/>
    </source>
</evidence>
<gene>
    <name evidence="7" type="ORF">D0435_07270</name>
</gene>
<evidence type="ECO:0000256" key="1">
    <source>
        <dbReference type="ARBA" id="ARBA00022741"/>
    </source>
</evidence>
<dbReference type="GO" id="GO:0003677">
    <property type="term" value="F:DNA binding"/>
    <property type="evidence" value="ECO:0007669"/>
    <property type="project" value="UniProtKB-KW"/>
</dbReference>
<dbReference type="InterPro" id="IPR003593">
    <property type="entry name" value="AAA+_ATPase"/>
</dbReference>
<evidence type="ECO:0000256" key="5">
    <source>
        <dbReference type="ARBA" id="ARBA00023163"/>
    </source>
</evidence>
<dbReference type="EMBL" id="QXWK01000012">
    <property type="protein sequence ID" value="NBH61447.1"/>
    <property type="molecule type" value="Genomic_DNA"/>
</dbReference>
<keyword evidence="1" id="KW-0547">Nucleotide-binding</keyword>
<keyword evidence="5" id="KW-0804">Transcription</keyword>
<dbReference type="PROSITE" id="PS00676">
    <property type="entry name" value="SIGMA54_INTERACT_2"/>
    <property type="match status" value="1"/>
</dbReference>
<organism evidence="7 8">
    <name type="scientific">Anaerotruncus colihominis</name>
    <dbReference type="NCBI Taxonomy" id="169435"/>
    <lineage>
        <taxon>Bacteria</taxon>
        <taxon>Bacillati</taxon>
        <taxon>Bacillota</taxon>
        <taxon>Clostridia</taxon>
        <taxon>Eubacteriales</taxon>
        <taxon>Oscillospiraceae</taxon>
        <taxon>Anaerotruncus</taxon>
    </lineage>
</organism>
<dbReference type="PANTHER" id="PTHR32071:SF74">
    <property type="entry name" value="TRANSCRIPTIONAL ACTIVATOR ROCR"/>
    <property type="match status" value="1"/>
</dbReference>
<dbReference type="InterPro" id="IPR002078">
    <property type="entry name" value="Sigma_54_int"/>
</dbReference>
<dbReference type="InterPro" id="IPR009057">
    <property type="entry name" value="Homeodomain-like_sf"/>
</dbReference>
<name>A0A845QL73_9FIRM</name>
<evidence type="ECO:0000256" key="4">
    <source>
        <dbReference type="ARBA" id="ARBA00023125"/>
    </source>
</evidence>
<dbReference type="InterPro" id="IPR058031">
    <property type="entry name" value="AAA_lid_NorR"/>
</dbReference>
<evidence type="ECO:0000259" key="6">
    <source>
        <dbReference type="PROSITE" id="PS50045"/>
    </source>
</evidence>
<evidence type="ECO:0000313" key="8">
    <source>
        <dbReference type="Proteomes" id="UP000446866"/>
    </source>
</evidence>
<keyword evidence="4" id="KW-0238">DNA-binding</keyword>
<dbReference type="InterPro" id="IPR025944">
    <property type="entry name" value="Sigma_54_int_dom_CS"/>
</dbReference>
<keyword evidence="2" id="KW-0067">ATP-binding</keyword>
<dbReference type="Proteomes" id="UP000446866">
    <property type="component" value="Unassembled WGS sequence"/>
</dbReference>
<evidence type="ECO:0000256" key="3">
    <source>
        <dbReference type="ARBA" id="ARBA00023015"/>
    </source>
</evidence>
<dbReference type="CDD" id="cd00009">
    <property type="entry name" value="AAA"/>
    <property type="match status" value="1"/>
</dbReference>
<dbReference type="Gene3D" id="1.10.8.60">
    <property type="match status" value="1"/>
</dbReference>